<evidence type="ECO:0000256" key="1">
    <source>
        <dbReference type="SAM" id="MobiDB-lite"/>
    </source>
</evidence>
<feature type="compositionally biased region" description="Basic and acidic residues" evidence="1">
    <location>
        <begin position="13"/>
        <end position="25"/>
    </location>
</feature>
<sequence>MDDDPAAPHGRGNGKDHPGETDKPHPKLAVESGEIFGRLSPAPPVIGELDEAPPVVDGGEVCARSMPVSIYLDENRDTARVQDAVEALIRAAGGEVVARDEPVIGSWFRRLRAKFRTVTASPLGTEAKLLGAHALESRLVHSTDATVTATMMQNLAPVLSSLQPFTNAVVRVGALLIVKAEGELMVHQLTAAQQLALDHRPELLKSPRDILCALGLAGEPAPLPAGEPRPVLRSEKD</sequence>
<organism evidence="2 3">
    <name type="scientific">Amycolatopsis samaneae</name>
    <dbReference type="NCBI Taxonomy" id="664691"/>
    <lineage>
        <taxon>Bacteria</taxon>
        <taxon>Bacillati</taxon>
        <taxon>Actinomycetota</taxon>
        <taxon>Actinomycetes</taxon>
        <taxon>Pseudonocardiales</taxon>
        <taxon>Pseudonocardiaceae</taxon>
        <taxon>Amycolatopsis</taxon>
    </lineage>
</organism>
<name>A0ABW5GNX3_9PSEU</name>
<feature type="region of interest" description="Disordered" evidence="1">
    <location>
        <begin position="1"/>
        <end position="27"/>
    </location>
</feature>
<dbReference type="EMBL" id="JBHUKU010000017">
    <property type="protein sequence ID" value="MFD2462540.1"/>
    <property type="molecule type" value="Genomic_DNA"/>
</dbReference>
<dbReference type="RefSeq" id="WP_345403522.1">
    <property type="nucleotide sequence ID" value="NZ_BAABHG010000015.1"/>
</dbReference>
<accession>A0ABW5GNX3</accession>
<evidence type="ECO:0000313" key="3">
    <source>
        <dbReference type="Proteomes" id="UP001597419"/>
    </source>
</evidence>
<gene>
    <name evidence="2" type="ORF">ACFSYJ_28290</name>
</gene>
<evidence type="ECO:0000313" key="2">
    <source>
        <dbReference type="EMBL" id="MFD2462540.1"/>
    </source>
</evidence>
<protein>
    <submittedName>
        <fullName evidence="2">Uncharacterized protein</fullName>
    </submittedName>
</protein>
<keyword evidence="3" id="KW-1185">Reference proteome</keyword>
<proteinExistence type="predicted"/>
<comment type="caution">
    <text evidence="2">The sequence shown here is derived from an EMBL/GenBank/DDBJ whole genome shotgun (WGS) entry which is preliminary data.</text>
</comment>
<reference evidence="3" key="1">
    <citation type="journal article" date="2019" name="Int. J. Syst. Evol. Microbiol.">
        <title>The Global Catalogue of Microorganisms (GCM) 10K type strain sequencing project: providing services to taxonomists for standard genome sequencing and annotation.</title>
        <authorList>
            <consortium name="The Broad Institute Genomics Platform"/>
            <consortium name="The Broad Institute Genome Sequencing Center for Infectious Disease"/>
            <person name="Wu L."/>
            <person name="Ma J."/>
        </authorList>
    </citation>
    <scope>NUCLEOTIDE SEQUENCE [LARGE SCALE GENOMIC DNA]</scope>
    <source>
        <strain evidence="3">CGMCC 4.7643</strain>
    </source>
</reference>
<dbReference type="Proteomes" id="UP001597419">
    <property type="component" value="Unassembled WGS sequence"/>
</dbReference>